<dbReference type="InterPro" id="IPR038670">
    <property type="entry name" value="HslJ-like_sf"/>
</dbReference>
<dbReference type="Gene3D" id="2.40.128.270">
    <property type="match status" value="1"/>
</dbReference>
<evidence type="ECO:0000313" key="2">
    <source>
        <dbReference type="EMBL" id="MDC5698409.1"/>
    </source>
</evidence>
<dbReference type="Proteomes" id="UP001150259">
    <property type="component" value="Unassembled WGS sequence"/>
</dbReference>
<dbReference type="InterPro" id="IPR053147">
    <property type="entry name" value="Hsp_HslJ-like"/>
</dbReference>
<dbReference type="PANTHER" id="PTHR35535:SF1">
    <property type="entry name" value="HEAT SHOCK PROTEIN HSLJ"/>
    <property type="match status" value="1"/>
</dbReference>
<protein>
    <submittedName>
        <fullName evidence="2">META domain-containing protein</fullName>
    </submittedName>
</protein>
<comment type="caution">
    <text evidence="2">The sequence shown here is derived from an EMBL/GenBank/DDBJ whole genome shotgun (WGS) entry which is preliminary data.</text>
</comment>
<gene>
    <name evidence="2" type="ORF">OO014_14210</name>
</gene>
<reference evidence="2 3" key="1">
    <citation type="submission" date="2022-11" db="EMBL/GenBank/DDBJ databases">
        <title>Anaerobic phenanthrene biodegradation by a DNRA strain PheN6.</title>
        <authorList>
            <person name="Zhang Z."/>
        </authorList>
    </citation>
    <scope>NUCLEOTIDE SEQUENCE [LARGE SCALE GENOMIC DNA]</scope>
    <source>
        <strain evidence="2 3">PheN6</strain>
    </source>
</reference>
<proteinExistence type="predicted"/>
<accession>A0ABT5GJZ5</accession>
<dbReference type="PANTHER" id="PTHR35535">
    <property type="entry name" value="HEAT SHOCK PROTEIN HSLJ"/>
    <property type="match status" value="1"/>
</dbReference>
<evidence type="ECO:0000259" key="1">
    <source>
        <dbReference type="Pfam" id="PF03724"/>
    </source>
</evidence>
<dbReference type="RefSeq" id="WP_272462982.1">
    <property type="nucleotide sequence ID" value="NZ_JAPFQL010000066.1"/>
</dbReference>
<dbReference type="EMBL" id="JAPFQL010000066">
    <property type="protein sequence ID" value="MDC5698409.1"/>
    <property type="molecule type" value="Genomic_DNA"/>
</dbReference>
<feature type="domain" description="DUF306" evidence="1">
    <location>
        <begin position="16"/>
        <end position="104"/>
    </location>
</feature>
<evidence type="ECO:0000313" key="3">
    <source>
        <dbReference type="Proteomes" id="UP001150259"/>
    </source>
</evidence>
<organism evidence="2 3">
    <name type="scientific">Intrasporangium calvum</name>
    <dbReference type="NCBI Taxonomy" id="53358"/>
    <lineage>
        <taxon>Bacteria</taxon>
        <taxon>Bacillati</taxon>
        <taxon>Actinomycetota</taxon>
        <taxon>Actinomycetes</taxon>
        <taxon>Micrococcales</taxon>
        <taxon>Intrasporangiaceae</taxon>
        <taxon>Intrasporangium</taxon>
    </lineage>
</organism>
<dbReference type="InterPro" id="IPR005184">
    <property type="entry name" value="DUF306_Meta_HslJ"/>
</dbReference>
<dbReference type="Pfam" id="PF03724">
    <property type="entry name" value="META"/>
    <property type="match status" value="1"/>
</dbReference>
<keyword evidence="3" id="KW-1185">Reference proteome</keyword>
<sequence length="126" mass="13358">MSASPPGPPDGAGRPAWVVESIGGVPTIEPKPHILLTEEGTVIGSTGVNRISGSYEAHNETIRISGAGMTRRAAGPEAMDQERRFLEALEGWNAFHVSDDRLELGPPDLGLVCTLQPPRPADPRQA</sequence>
<name>A0ABT5GJZ5_9MICO</name>